<proteinExistence type="predicted"/>
<keyword evidence="1" id="KW-0812">Transmembrane</keyword>
<protein>
    <submittedName>
        <fullName evidence="2">Uncharacterized protein</fullName>
    </submittedName>
</protein>
<evidence type="ECO:0000256" key="1">
    <source>
        <dbReference type="SAM" id="Phobius"/>
    </source>
</evidence>
<keyword evidence="1" id="KW-1133">Transmembrane helix</keyword>
<feature type="transmembrane region" description="Helical" evidence="1">
    <location>
        <begin position="15"/>
        <end position="33"/>
    </location>
</feature>
<feature type="transmembrane region" description="Helical" evidence="1">
    <location>
        <begin position="116"/>
        <end position="139"/>
    </location>
</feature>
<organism evidence="2">
    <name type="scientific">uncultured marine group II/III euryarchaeote SAT1000_06_E06</name>
    <dbReference type="NCBI Taxonomy" id="1456554"/>
    <lineage>
        <taxon>Archaea</taxon>
        <taxon>Methanobacteriati</taxon>
        <taxon>Methanobacteriota</taxon>
        <taxon>environmental samples</taxon>
    </lineage>
</organism>
<name>A0A075I7G3_9EURY</name>
<dbReference type="EMBL" id="KF901200">
    <property type="protein sequence ID" value="AIF21893.1"/>
    <property type="molecule type" value="Genomic_DNA"/>
</dbReference>
<evidence type="ECO:0000313" key="2">
    <source>
        <dbReference type="EMBL" id="AIF21893.1"/>
    </source>
</evidence>
<dbReference type="AlphaFoldDB" id="A0A075I7G3"/>
<feature type="transmembrane region" description="Helical" evidence="1">
    <location>
        <begin position="89"/>
        <end position="109"/>
    </location>
</feature>
<reference evidence="2" key="1">
    <citation type="journal article" date="2014" name="Genome Biol. Evol.">
        <title>Pangenome evidence for extensive interdomain horizontal transfer affecting lineage core and shell genes in uncultured planktonic thaumarchaeota and euryarchaeota.</title>
        <authorList>
            <person name="Deschamps P."/>
            <person name="Zivanovic Y."/>
            <person name="Moreira D."/>
            <person name="Rodriguez-Valera F."/>
            <person name="Lopez-Garcia P."/>
        </authorList>
    </citation>
    <scope>NUCLEOTIDE SEQUENCE</scope>
</reference>
<keyword evidence="1" id="KW-0472">Membrane</keyword>
<sequence length="147" mass="16226">MVPADVSEEVQFTDSQWTIMAAIIGMNTGYLLFHGLSLEDAGYPILKVVGLTIIAIALPFQGIYFMIHTFVQEHPNRIMDSEFKVLNKISGFCQLVSYLSLIGGFLILYNTHHVIALSFAASSFVALLLVRTAMANAAALERLEMNL</sequence>
<accession>A0A075I7G3</accession>
<feature type="transmembrane region" description="Helical" evidence="1">
    <location>
        <begin position="45"/>
        <end position="67"/>
    </location>
</feature>